<dbReference type="AlphaFoldDB" id="A0A8D5U468"/>
<sequence>MKGLLVLAYAVTNLHPGAGRGYGVVDLPVQKDQLGYPIIFSSAFKGPLKALCAGEAVNGSGRINCKEKPECCCLFGSEPEEAESNKGVLNVLDLLLFSVPAPIRNGFVQLTTRYLIERARNIFNVIKDINGYTGTLGNDISLLLDKKGDGEVAEIYNSEIETLNLDGFKILNSLPLFNSKLAVSDDRRLIDRSLIVYTRNRLNLLTKVVNEGGLWSEEYIPMGSIFIGGFVIDESVSNKYCEVTSKVACDSLRFLPYFSKVFNANKISDDVYSLYLNIGGKESIGKGFMKVFVGV</sequence>
<dbReference type="EMBL" id="AP024597">
    <property type="protein sequence ID" value="BCU68780.1"/>
    <property type="molecule type" value="Genomic_DNA"/>
</dbReference>
<dbReference type="KEGG" id="csty:KN1_00770"/>
<gene>
    <name evidence="3" type="ORF">KN1_00770</name>
</gene>
<dbReference type="PANTHER" id="PTHR36700:SF1">
    <property type="entry name" value="CRISPR SYSTEM CMR SUBUNIT CMR4"/>
    <property type="match status" value="1"/>
</dbReference>
<protein>
    <submittedName>
        <fullName evidence="3">Type III-B CRISPR module RAMP protein Cmr4</fullName>
    </submittedName>
</protein>
<accession>A0A8D5U468</accession>
<evidence type="ECO:0000256" key="1">
    <source>
        <dbReference type="ARBA" id="ARBA00023118"/>
    </source>
</evidence>
<dbReference type="Pfam" id="PF03787">
    <property type="entry name" value="RAMPs"/>
    <property type="match status" value="1"/>
</dbReference>
<dbReference type="InterPro" id="IPR005537">
    <property type="entry name" value="RAMP_III_fam"/>
</dbReference>
<dbReference type="InterPro" id="IPR013410">
    <property type="entry name" value="CRISPR-assoc_RAMP_Cmr4"/>
</dbReference>
<keyword evidence="4" id="KW-1185">Reference proteome</keyword>
<reference evidence="3 4" key="1">
    <citation type="submission" date="2021-04" db="EMBL/GenBank/DDBJ databases">
        <title>Complete genome sequence of Stygiolobus sp. KN-1.</title>
        <authorList>
            <person name="Nakamura K."/>
            <person name="Sakai H."/>
            <person name="Kurosawa N."/>
        </authorList>
    </citation>
    <scope>NUCLEOTIDE SEQUENCE [LARGE SCALE GENOMIC DNA]</scope>
    <source>
        <strain evidence="3 4">KN-1</strain>
    </source>
</reference>
<dbReference type="PANTHER" id="PTHR36700">
    <property type="entry name" value="CRISPR SYSTEM CMR SUBUNIT CMR4"/>
    <property type="match status" value="1"/>
</dbReference>
<dbReference type="NCBIfam" id="TIGR02580">
    <property type="entry name" value="cas_RAMP_Cmr4"/>
    <property type="match status" value="1"/>
</dbReference>
<proteinExistence type="predicted"/>
<evidence type="ECO:0000313" key="3">
    <source>
        <dbReference type="EMBL" id="BCU68780.1"/>
    </source>
</evidence>
<dbReference type="Proteomes" id="UP000825123">
    <property type="component" value="Chromosome"/>
</dbReference>
<evidence type="ECO:0000313" key="4">
    <source>
        <dbReference type="Proteomes" id="UP000825123"/>
    </source>
</evidence>
<feature type="domain" description="CRISPR type III-associated protein" evidence="2">
    <location>
        <begin position="10"/>
        <end position="290"/>
    </location>
</feature>
<evidence type="ECO:0000259" key="2">
    <source>
        <dbReference type="Pfam" id="PF03787"/>
    </source>
</evidence>
<name>A0A8D5U468_9CREN</name>
<dbReference type="GeneID" id="66161830"/>
<dbReference type="GO" id="GO:0051607">
    <property type="term" value="P:defense response to virus"/>
    <property type="evidence" value="ECO:0007669"/>
    <property type="project" value="UniProtKB-KW"/>
</dbReference>
<dbReference type="RefSeq" id="WP_221288653.1">
    <property type="nucleotide sequence ID" value="NZ_AP024597.1"/>
</dbReference>
<organism evidence="3 4">
    <name type="scientific">Stygiolobus caldivivus</name>
    <dbReference type="NCBI Taxonomy" id="2824673"/>
    <lineage>
        <taxon>Archaea</taxon>
        <taxon>Thermoproteota</taxon>
        <taxon>Thermoprotei</taxon>
        <taxon>Sulfolobales</taxon>
        <taxon>Sulfolobaceae</taxon>
        <taxon>Stygiolobus</taxon>
    </lineage>
</organism>
<keyword evidence="1" id="KW-0051">Antiviral defense</keyword>